<keyword evidence="2" id="KW-1185">Reference proteome</keyword>
<evidence type="ECO:0008006" key="3">
    <source>
        <dbReference type="Google" id="ProtNLM"/>
    </source>
</evidence>
<evidence type="ECO:0000313" key="2">
    <source>
        <dbReference type="Proteomes" id="UP001492380"/>
    </source>
</evidence>
<gene>
    <name evidence="1" type="ORF">HDK90DRAFT_529475</name>
</gene>
<dbReference type="Proteomes" id="UP001492380">
    <property type="component" value="Unassembled WGS sequence"/>
</dbReference>
<protein>
    <recommendedName>
        <fullName evidence="3">F-box domain-containing protein</fullName>
    </recommendedName>
</protein>
<reference evidence="1 2" key="1">
    <citation type="submission" date="2024-04" db="EMBL/GenBank/DDBJ databases">
        <title>Phyllosticta paracitricarpa is synonymous to the EU quarantine fungus P. citricarpa based on phylogenomic analyses.</title>
        <authorList>
            <consortium name="Lawrence Berkeley National Laboratory"/>
            <person name="Van Ingen-Buijs V.A."/>
            <person name="Van Westerhoven A.C."/>
            <person name="Haridas S."/>
            <person name="Skiadas P."/>
            <person name="Martin F."/>
            <person name="Groenewald J.Z."/>
            <person name="Crous P.W."/>
            <person name="Seidl M.F."/>
        </authorList>
    </citation>
    <scope>NUCLEOTIDE SEQUENCE [LARGE SCALE GENOMIC DNA]</scope>
    <source>
        <strain evidence="1 2">CBS 123374</strain>
    </source>
</reference>
<sequence>MATPQIAPILRLPTEILEGICIQIERDSHRDLTRFSVACKAIRIAAERVVFAKVELLTKFNTRASGAHHYARVAQNRPRLPSRSFQAVFLSPAPRVLEFTSFWNTSAFGPSAASWMAAAFGRILTKPTNLRKLELDGTVEFAQHLECFLAGLDNTHFHGIKEITISLEFDFLIKLMPNVVRLSNMPREGFGRAVRDYDHVTIQRFFDLCGTLKKLTHLDLSIADFHEVLGLSIPALTIQSMKICEERLRCPRTWYNLPEGRVPMGFLLDLALPQANLIRLEIPAERWIAMGWLDLEGTWVDRDEYADELVAAIVAVKCASVQHIHVGHVDHHETARATVLKNVTWGPYADVLEPFLIHAVHEGPEGDPAWIEEPEEGLKIIYVNEDCEAIHEYE</sequence>
<name>A0ABR1Y8W2_9PEZI</name>
<organism evidence="1 2">
    <name type="scientific">Phyllosticta capitalensis</name>
    <dbReference type="NCBI Taxonomy" id="121624"/>
    <lineage>
        <taxon>Eukaryota</taxon>
        <taxon>Fungi</taxon>
        <taxon>Dikarya</taxon>
        <taxon>Ascomycota</taxon>
        <taxon>Pezizomycotina</taxon>
        <taxon>Dothideomycetes</taxon>
        <taxon>Dothideomycetes incertae sedis</taxon>
        <taxon>Botryosphaeriales</taxon>
        <taxon>Phyllostictaceae</taxon>
        <taxon>Phyllosticta</taxon>
    </lineage>
</organism>
<comment type="caution">
    <text evidence="1">The sequence shown here is derived from an EMBL/GenBank/DDBJ whole genome shotgun (WGS) entry which is preliminary data.</text>
</comment>
<proteinExistence type="predicted"/>
<evidence type="ECO:0000313" key="1">
    <source>
        <dbReference type="EMBL" id="KAK8222659.1"/>
    </source>
</evidence>
<accession>A0ABR1Y8W2</accession>
<dbReference type="EMBL" id="JBBWRZ010000015">
    <property type="protein sequence ID" value="KAK8222659.1"/>
    <property type="molecule type" value="Genomic_DNA"/>
</dbReference>